<protein>
    <submittedName>
        <fullName evidence="2">Uncharacterized protein</fullName>
    </submittedName>
</protein>
<comment type="caution">
    <text evidence="2">The sequence shown here is derived from an EMBL/GenBank/DDBJ whole genome shotgun (WGS) entry which is preliminary data.</text>
</comment>
<evidence type="ECO:0000256" key="1">
    <source>
        <dbReference type="SAM" id="Phobius"/>
    </source>
</evidence>
<feature type="transmembrane region" description="Helical" evidence="1">
    <location>
        <begin position="40"/>
        <end position="61"/>
    </location>
</feature>
<keyword evidence="3" id="KW-1185">Reference proteome</keyword>
<gene>
    <name evidence="2" type="ORF">ACFO5R_02710</name>
</gene>
<keyword evidence="1" id="KW-0812">Transmembrane</keyword>
<evidence type="ECO:0000313" key="3">
    <source>
        <dbReference type="Proteomes" id="UP001595898"/>
    </source>
</evidence>
<dbReference type="InterPro" id="IPR055943">
    <property type="entry name" value="DUF7521"/>
</dbReference>
<sequence>MNEYTLLIAAGNTATLVTGGAVATLAYRAFRRTGSPALRALALGFACIVLGSVVGGAIHLLGGNVGLGVAAQSSATAGGFGVLLYSLFVDRSTTETISVRWSG</sequence>
<organism evidence="2 3">
    <name type="scientific">Halosolutus amylolyticus</name>
    <dbReference type="NCBI Taxonomy" id="2932267"/>
    <lineage>
        <taxon>Archaea</taxon>
        <taxon>Methanobacteriati</taxon>
        <taxon>Methanobacteriota</taxon>
        <taxon>Stenosarchaea group</taxon>
        <taxon>Halobacteria</taxon>
        <taxon>Halobacteriales</taxon>
        <taxon>Natrialbaceae</taxon>
        <taxon>Halosolutus</taxon>
    </lineage>
</organism>
<keyword evidence="1" id="KW-1133">Transmembrane helix</keyword>
<evidence type="ECO:0000313" key="2">
    <source>
        <dbReference type="EMBL" id="MFC4540838.1"/>
    </source>
</evidence>
<name>A0ABD5PK86_9EURY</name>
<feature type="transmembrane region" description="Helical" evidence="1">
    <location>
        <begin position="67"/>
        <end position="88"/>
    </location>
</feature>
<reference evidence="2 3" key="1">
    <citation type="journal article" date="2019" name="Int. J. Syst. Evol. Microbiol.">
        <title>The Global Catalogue of Microorganisms (GCM) 10K type strain sequencing project: providing services to taxonomists for standard genome sequencing and annotation.</title>
        <authorList>
            <consortium name="The Broad Institute Genomics Platform"/>
            <consortium name="The Broad Institute Genome Sequencing Center for Infectious Disease"/>
            <person name="Wu L."/>
            <person name="Ma J."/>
        </authorList>
    </citation>
    <scope>NUCLEOTIDE SEQUENCE [LARGE SCALE GENOMIC DNA]</scope>
    <source>
        <strain evidence="2 3">WLHS5</strain>
    </source>
</reference>
<dbReference type="AlphaFoldDB" id="A0ABD5PK86"/>
<proteinExistence type="predicted"/>
<feature type="transmembrane region" description="Helical" evidence="1">
    <location>
        <begin position="6"/>
        <end position="28"/>
    </location>
</feature>
<dbReference type="RefSeq" id="WP_250138998.1">
    <property type="nucleotide sequence ID" value="NZ_JALIQP010000001.1"/>
</dbReference>
<dbReference type="Pfam" id="PF24365">
    <property type="entry name" value="DUF7521"/>
    <property type="match status" value="1"/>
</dbReference>
<dbReference type="EMBL" id="JBHSFA010000002">
    <property type="protein sequence ID" value="MFC4540838.1"/>
    <property type="molecule type" value="Genomic_DNA"/>
</dbReference>
<keyword evidence="1" id="KW-0472">Membrane</keyword>
<dbReference type="Proteomes" id="UP001595898">
    <property type="component" value="Unassembled WGS sequence"/>
</dbReference>
<accession>A0ABD5PK86</accession>